<evidence type="ECO:0000313" key="2">
    <source>
        <dbReference type="EMBL" id="KAK0064914.1"/>
    </source>
</evidence>
<accession>A0AAD8C3T4</accession>
<gene>
    <name evidence="2" type="ORF">Bpfe_005472</name>
</gene>
<proteinExistence type="predicted"/>
<feature type="compositionally biased region" description="Basic and acidic residues" evidence="1">
    <location>
        <begin position="10"/>
        <end position="23"/>
    </location>
</feature>
<keyword evidence="3" id="KW-1185">Reference proteome</keyword>
<dbReference type="AlphaFoldDB" id="A0AAD8C3T4"/>
<feature type="compositionally biased region" description="Polar residues" evidence="1">
    <location>
        <begin position="48"/>
        <end position="58"/>
    </location>
</feature>
<feature type="region of interest" description="Disordered" evidence="1">
    <location>
        <begin position="198"/>
        <end position="217"/>
    </location>
</feature>
<sequence>MTSQKRYRHHQENHNNRYRDLPPRFKRQKSSSSPPPPAPVTSPDSILQEISSPTSKCNKLSVDNTTPCALYFPHSERVESIEPTSPGKASASTIDPLKWSTLTRKDVPVLSTVDNQYYNITPIIHVPLGTQFGYSPPLSPWNQANATTISAYQGQPNSLCKSDPWSQTPGESYISQRLHSPATLNFNNENHVPMQNKVQQVSPPLQWSKSSNIPVHTSPISLQQNENKNQNSGKNTPAKQGIDYSDPDIRTIEMLRELERVADEKQNDDFSVDRKSLVSHHLRMLMCAVDRYTEGIDDDVYKKDEVASNTDSSHTVKQDSLVSEMWPKDHSMLLSEDSSPTKLHPWTNKILSAGQGQQSMLASESPLKSSPSNTWDLWSSPTFDICDFFLSQPLPCSVSDSELPHFDLFGSCQRGDDIEEIKPRKPLYKR</sequence>
<evidence type="ECO:0000256" key="1">
    <source>
        <dbReference type="SAM" id="MobiDB-lite"/>
    </source>
</evidence>
<dbReference type="Proteomes" id="UP001233172">
    <property type="component" value="Unassembled WGS sequence"/>
</dbReference>
<feature type="region of interest" description="Disordered" evidence="1">
    <location>
        <begin position="223"/>
        <end position="245"/>
    </location>
</feature>
<reference evidence="2" key="2">
    <citation type="submission" date="2023-04" db="EMBL/GenBank/DDBJ databases">
        <authorList>
            <person name="Bu L."/>
            <person name="Lu L."/>
            <person name="Laidemitt M.R."/>
            <person name="Zhang S.M."/>
            <person name="Mutuku M."/>
            <person name="Mkoji G."/>
            <person name="Steinauer M."/>
            <person name="Loker E.S."/>
        </authorList>
    </citation>
    <scope>NUCLEOTIDE SEQUENCE</scope>
    <source>
        <strain evidence="2">KasaAsao</strain>
        <tissue evidence="2">Whole Snail</tissue>
    </source>
</reference>
<name>A0AAD8C3T4_BIOPF</name>
<comment type="caution">
    <text evidence="2">The sequence shown here is derived from an EMBL/GenBank/DDBJ whole genome shotgun (WGS) entry which is preliminary data.</text>
</comment>
<protein>
    <submittedName>
        <fullName evidence="2">Uncharacterized protein</fullName>
    </submittedName>
</protein>
<reference evidence="2" key="1">
    <citation type="journal article" date="2023" name="PLoS Negl. Trop. Dis.">
        <title>A genome sequence for Biomphalaria pfeifferi, the major vector snail for the human-infecting parasite Schistosoma mansoni.</title>
        <authorList>
            <person name="Bu L."/>
            <person name="Lu L."/>
            <person name="Laidemitt M.R."/>
            <person name="Zhang S.M."/>
            <person name="Mutuku M."/>
            <person name="Mkoji G."/>
            <person name="Steinauer M."/>
            <person name="Loker E.S."/>
        </authorList>
    </citation>
    <scope>NUCLEOTIDE SEQUENCE</scope>
    <source>
        <strain evidence="2">KasaAsao</strain>
    </source>
</reference>
<feature type="compositionally biased region" description="Polar residues" evidence="1">
    <location>
        <begin position="223"/>
        <end position="238"/>
    </location>
</feature>
<dbReference type="EMBL" id="JASAOG010000015">
    <property type="protein sequence ID" value="KAK0064914.1"/>
    <property type="molecule type" value="Genomic_DNA"/>
</dbReference>
<feature type="region of interest" description="Disordered" evidence="1">
    <location>
        <begin position="1"/>
        <end position="58"/>
    </location>
</feature>
<organism evidence="2 3">
    <name type="scientific">Biomphalaria pfeifferi</name>
    <name type="common">Bloodfluke planorb</name>
    <name type="synonym">Freshwater snail</name>
    <dbReference type="NCBI Taxonomy" id="112525"/>
    <lineage>
        <taxon>Eukaryota</taxon>
        <taxon>Metazoa</taxon>
        <taxon>Spiralia</taxon>
        <taxon>Lophotrochozoa</taxon>
        <taxon>Mollusca</taxon>
        <taxon>Gastropoda</taxon>
        <taxon>Heterobranchia</taxon>
        <taxon>Euthyneura</taxon>
        <taxon>Panpulmonata</taxon>
        <taxon>Hygrophila</taxon>
        <taxon>Lymnaeoidea</taxon>
        <taxon>Planorbidae</taxon>
        <taxon>Biomphalaria</taxon>
    </lineage>
</organism>
<evidence type="ECO:0000313" key="3">
    <source>
        <dbReference type="Proteomes" id="UP001233172"/>
    </source>
</evidence>